<dbReference type="InterPro" id="IPR011856">
    <property type="entry name" value="tRNA_endonuc-like_dom_sf"/>
</dbReference>
<feature type="domain" description="TnsA endonuclease N-terminal" evidence="1">
    <location>
        <begin position="46"/>
        <end position="126"/>
    </location>
</feature>
<keyword evidence="3" id="KW-1185">Reference proteome</keyword>
<dbReference type="AlphaFoldDB" id="A0A7M1B9R5"/>
<sequence length="216" mass="25189">MITFPQRKIKKNYRSVTGHFPSIKNGKSVAYESKLEKTFFLTLEFDDNVISYQEQPQISIDFQKRIKTYSADCYVRYDKAANIDDSLVEVKYTQELEKKKEYFEEKFASIRQACDDLNLDFQIFTEQNYPQVYIDNLDFLYRYKTHGREKRYDNQILSFNFTDATTASKIANTLTNDPKELIIAANAIWGLVAAGKLTTDLHNTKVSMYSIIEPAL</sequence>
<dbReference type="Gene3D" id="3.40.1350.10">
    <property type="match status" value="1"/>
</dbReference>
<dbReference type="KEGG" id="spal:FM071_09170"/>
<evidence type="ECO:0000313" key="3">
    <source>
        <dbReference type="Proteomes" id="UP000593580"/>
    </source>
</evidence>
<organism evidence="2 3">
    <name type="scientific">Sulfurimonas paralvinellae</name>
    <dbReference type="NCBI Taxonomy" id="317658"/>
    <lineage>
        <taxon>Bacteria</taxon>
        <taxon>Pseudomonadati</taxon>
        <taxon>Campylobacterota</taxon>
        <taxon>Epsilonproteobacteria</taxon>
        <taxon>Campylobacterales</taxon>
        <taxon>Sulfurimonadaceae</taxon>
        <taxon>Sulfurimonas</taxon>
    </lineage>
</organism>
<reference evidence="2 3" key="1">
    <citation type="submission" date="2019-07" db="EMBL/GenBank/DDBJ databases">
        <title>Sulfurimonas paralvinellae sp. nov., a novel mesophilic, hydrogen- and sulfur-oxidizing chemolithoautotroph within the Epsilonproteo- bacteria isolated from a deep-sea hydrothermal vent polychaete nest, reclassification of Thiomicrospira denitrificans as Sulfurimonas denitrificans comb. nov. and emended description of the genus Sulfurimonas.</title>
        <authorList>
            <person name="Wang S."/>
            <person name="Jiang L."/>
            <person name="Shao Z."/>
        </authorList>
    </citation>
    <scope>NUCLEOTIDE SEQUENCE [LARGE SCALE GENOMIC DNA]</scope>
    <source>
        <strain evidence="2 3">GO25</strain>
    </source>
</reference>
<dbReference type="RefSeq" id="WP_193110714.1">
    <property type="nucleotide sequence ID" value="NZ_CP041406.1"/>
</dbReference>
<evidence type="ECO:0000313" key="2">
    <source>
        <dbReference type="EMBL" id="QOP46454.1"/>
    </source>
</evidence>
<gene>
    <name evidence="2" type="ORF">FM071_09170</name>
</gene>
<dbReference type="Proteomes" id="UP000593580">
    <property type="component" value="Chromosome"/>
</dbReference>
<dbReference type="Pfam" id="PF08722">
    <property type="entry name" value="Tn7_TnsA-like_N"/>
    <property type="match status" value="1"/>
</dbReference>
<name>A0A7M1B9R5_9BACT</name>
<proteinExistence type="predicted"/>
<evidence type="ECO:0000259" key="1">
    <source>
        <dbReference type="Pfam" id="PF08722"/>
    </source>
</evidence>
<dbReference type="InterPro" id="IPR014833">
    <property type="entry name" value="TnsA_N"/>
</dbReference>
<dbReference type="EMBL" id="CP041406">
    <property type="protein sequence ID" value="QOP46454.1"/>
    <property type="molecule type" value="Genomic_DNA"/>
</dbReference>
<protein>
    <recommendedName>
        <fullName evidence="1">TnsA endonuclease N-terminal domain-containing protein</fullName>
    </recommendedName>
</protein>
<accession>A0A7M1B9R5</accession>
<dbReference type="GO" id="GO:0003676">
    <property type="term" value="F:nucleic acid binding"/>
    <property type="evidence" value="ECO:0007669"/>
    <property type="project" value="InterPro"/>
</dbReference>